<protein>
    <submittedName>
        <fullName evidence="5">Vegetative incompatibility protein HET-E-1-like</fullName>
    </submittedName>
</protein>
<dbReference type="PROSITE" id="PS50294">
    <property type="entry name" value="WD_REPEATS_REGION"/>
    <property type="match status" value="3"/>
</dbReference>
<sequence length="366" mass="40489">MDIEEDRHDLQETRSRKQLGLEHSDDARLRPFVSHKCWVEKCCFSPDSSLLATCSGDQTVQIWKIKGGEQNTDAIKTFPHDSMVWCCDFSPDGGSICTCCSSGSVHVWDIGTQSCRHTFTGKSGPVFSCKFGRDANEVFSAGADKVVTLLSFAAGKAEVIRVFRGHTNVIDDVAISPSRDIIASASKDRTVRLWFFRTATYNDSGRIKTRTLRGHTHWVTSCIFSGDGTLLASTSLDRTVRLWHVGKIKIVHVLKGHSCIAWSCSFVSIGQTQILMSCASDKTVRYWDQTTGKEVGCERDIGAEMSSDTHGNQLLTCASSRDNRHIAVGDYEGRVFMGNLQEMFPGVGVDEEVQEAASDKLRKNVQ</sequence>
<dbReference type="InterPro" id="IPR036322">
    <property type="entry name" value="WD40_repeat_dom_sf"/>
</dbReference>
<dbReference type="PANTHER" id="PTHR19879">
    <property type="entry name" value="TRANSCRIPTION INITIATION FACTOR TFIID"/>
    <property type="match status" value="1"/>
</dbReference>
<dbReference type="InterPro" id="IPR001680">
    <property type="entry name" value="WD40_rpt"/>
</dbReference>
<dbReference type="PANTHER" id="PTHR19879:SF9">
    <property type="entry name" value="TRANSCRIPTION INITIATION FACTOR TFIID SUBUNIT 5"/>
    <property type="match status" value="1"/>
</dbReference>
<dbReference type="InterPro" id="IPR015943">
    <property type="entry name" value="WD40/YVTN_repeat-like_dom_sf"/>
</dbReference>
<dbReference type="InterPro" id="IPR020472">
    <property type="entry name" value="WD40_PAC1"/>
</dbReference>
<name>A0ABM0LZQ1_SACKO</name>
<dbReference type="RefSeq" id="XP_006813242.1">
    <property type="nucleotide sequence ID" value="XM_006813179.1"/>
</dbReference>
<evidence type="ECO:0000313" key="4">
    <source>
        <dbReference type="Proteomes" id="UP000694865"/>
    </source>
</evidence>
<feature type="repeat" description="WD" evidence="3">
    <location>
        <begin position="163"/>
        <end position="194"/>
    </location>
</feature>
<gene>
    <name evidence="5" type="primary">LOC102809438</name>
</gene>
<reference evidence="5" key="1">
    <citation type="submission" date="2025-08" db="UniProtKB">
        <authorList>
            <consortium name="RefSeq"/>
        </authorList>
    </citation>
    <scope>IDENTIFICATION</scope>
    <source>
        <tissue evidence="5">Testes</tissue>
    </source>
</reference>
<feature type="repeat" description="WD" evidence="3">
    <location>
        <begin position="212"/>
        <end position="253"/>
    </location>
</feature>
<proteinExistence type="predicted"/>
<organism evidence="4 5">
    <name type="scientific">Saccoglossus kowalevskii</name>
    <name type="common">Acorn worm</name>
    <dbReference type="NCBI Taxonomy" id="10224"/>
    <lineage>
        <taxon>Eukaryota</taxon>
        <taxon>Metazoa</taxon>
        <taxon>Hemichordata</taxon>
        <taxon>Enteropneusta</taxon>
        <taxon>Harrimaniidae</taxon>
        <taxon>Saccoglossus</taxon>
    </lineage>
</organism>
<dbReference type="Gene3D" id="2.130.10.10">
    <property type="entry name" value="YVTN repeat-like/Quinoprotein amine dehydrogenase"/>
    <property type="match status" value="3"/>
</dbReference>
<feature type="repeat" description="WD" evidence="3">
    <location>
        <begin position="32"/>
        <end position="73"/>
    </location>
</feature>
<evidence type="ECO:0000313" key="5">
    <source>
        <dbReference type="RefSeq" id="XP_006813242.1"/>
    </source>
</evidence>
<accession>A0ABM0LZQ1</accession>
<dbReference type="CDD" id="cd00200">
    <property type="entry name" value="WD40"/>
    <property type="match status" value="1"/>
</dbReference>
<dbReference type="SUPFAM" id="SSF50978">
    <property type="entry name" value="WD40 repeat-like"/>
    <property type="match status" value="1"/>
</dbReference>
<dbReference type="GeneID" id="102809438"/>
<dbReference type="PROSITE" id="PS50082">
    <property type="entry name" value="WD_REPEATS_2"/>
    <property type="match status" value="4"/>
</dbReference>
<dbReference type="Pfam" id="PF00400">
    <property type="entry name" value="WD40"/>
    <property type="match status" value="6"/>
</dbReference>
<dbReference type="Proteomes" id="UP000694865">
    <property type="component" value="Unplaced"/>
</dbReference>
<evidence type="ECO:0000256" key="3">
    <source>
        <dbReference type="PROSITE-ProRule" id="PRU00221"/>
    </source>
</evidence>
<evidence type="ECO:0000256" key="1">
    <source>
        <dbReference type="ARBA" id="ARBA00022574"/>
    </source>
</evidence>
<dbReference type="SMART" id="SM00320">
    <property type="entry name" value="WD40"/>
    <property type="match status" value="7"/>
</dbReference>
<keyword evidence="2" id="KW-0677">Repeat</keyword>
<feature type="repeat" description="WD" evidence="3">
    <location>
        <begin position="77"/>
        <end position="118"/>
    </location>
</feature>
<keyword evidence="4" id="KW-1185">Reference proteome</keyword>
<evidence type="ECO:0000256" key="2">
    <source>
        <dbReference type="ARBA" id="ARBA00022737"/>
    </source>
</evidence>
<keyword evidence="1 3" id="KW-0853">WD repeat</keyword>
<dbReference type="PRINTS" id="PR00320">
    <property type="entry name" value="GPROTEINBRPT"/>
</dbReference>